<dbReference type="Proteomes" id="UP000274504">
    <property type="component" value="Unassembled WGS sequence"/>
</dbReference>
<feature type="signal peptide" evidence="1">
    <location>
        <begin position="1"/>
        <end position="23"/>
    </location>
</feature>
<dbReference type="WBParaSite" id="HDID_0000678501-mRNA-1">
    <property type="protein sequence ID" value="HDID_0000678501-mRNA-1"/>
    <property type="gene ID" value="HDID_0000678501"/>
</dbReference>
<reference evidence="2 3" key="2">
    <citation type="submission" date="2018-11" db="EMBL/GenBank/DDBJ databases">
        <authorList>
            <consortium name="Pathogen Informatics"/>
        </authorList>
    </citation>
    <scope>NUCLEOTIDE SEQUENCE [LARGE SCALE GENOMIC DNA]</scope>
</reference>
<name>A0A0R3SPB3_HYMDI</name>
<organism evidence="4">
    <name type="scientific">Hymenolepis diminuta</name>
    <name type="common">Rat tapeworm</name>
    <dbReference type="NCBI Taxonomy" id="6216"/>
    <lineage>
        <taxon>Eukaryota</taxon>
        <taxon>Metazoa</taxon>
        <taxon>Spiralia</taxon>
        <taxon>Lophotrochozoa</taxon>
        <taxon>Platyhelminthes</taxon>
        <taxon>Cestoda</taxon>
        <taxon>Eucestoda</taxon>
        <taxon>Cyclophyllidea</taxon>
        <taxon>Hymenolepididae</taxon>
        <taxon>Hymenolepis</taxon>
    </lineage>
</organism>
<gene>
    <name evidence="2" type="ORF">HDID_LOCUS6783</name>
</gene>
<dbReference type="EMBL" id="UYSG01010878">
    <property type="protein sequence ID" value="VDL59101.1"/>
    <property type="molecule type" value="Genomic_DNA"/>
</dbReference>
<evidence type="ECO:0000256" key="1">
    <source>
        <dbReference type="SAM" id="SignalP"/>
    </source>
</evidence>
<dbReference type="AlphaFoldDB" id="A0A0R3SPB3"/>
<reference evidence="4" key="1">
    <citation type="submission" date="2016-04" db="UniProtKB">
        <authorList>
            <consortium name="WormBaseParasite"/>
        </authorList>
    </citation>
    <scope>IDENTIFICATION</scope>
</reference>
<dbReference type="OrthoDB" id="6255414at2759"/>
<proteinExistence type="predicted"/>
<evidence type="ECO:0000313" key="2">
    <source>
        <dbReference type="EMBL" id="VDL59101.1"/>
    </source>
</evidence>
<feature type="chain" id="PRO_5043131385" evidence="1">
    <location>
        <begin position="24"/>
        <end position="699"/>
    </location>
</feature>
<keyword evidence="1" id="KW-0732">Signal</keyword>
<evidence type="ECO:0000313" key="3">
    <source>
        <dbReference type="Proteomes" id="UP000274504"/>
    </source>
</evidence>
<accession>A0A0R3SPB3</accession>
<sequence length="699" mass="80916">MPITYTRFVLLLILNYFYLPLSAVQLNILRNWDGPSSDRIDCERFPESPECKDHDLIQRKPCTYAVTLKSKFFPSELAVLCGRPRHTLPCMINNGEKCDLSPMEFSEYEPVCLQLINIELQVRITHLHRQHDKGMKLSVETQQEVEQITADNLYWLCSRKCNNSTCVFNAELRPQKNSHDNTPSMTTLTTEYPNLRRSRQIKILLPIGSNEVSRLLKKTAPFKHLAVSSLPLSKPPRLHLTAMTFNGKSPLFIPLLVLNYLFFPILATELNRLQEWESFPPEPVDCEKYPVENAEVFQRTSSECTYTVTLKLKLFPNELAVLCARQRQTLPCLITNGEGKCQIGPMEFSDFELYLLDIINRELQMRIYRLQQQQYRGLKVSLNTRGEVQQIISDNLYWLCSRKCSNSTCEFNAELKPQIKAMGNIPRLTTLITNYPKSRREIPLSLYTEMAINRRNSHLFLLLILNYLSFPTMTTVISQSGVEFNRLKQWEELMRETVNCEQYPENPECADQDQYQRKPSYCLYAVNLRSKFYPTEEVSLCGRPRHSLPCQMHGGSECQLPPMEISEYDLLTLYVINQELQARILRLQSQQDTGLDLSLDIQREVEQIIADNVAWLCSRRCNNSSCEFNAELQPQRKGVGSITRMTSLVTEYPFFPGTRHIEIFLPIGSYEISRLLKKTTPFRHLAVSSLPLMVSCHKN</sequence>
<protein>
    <submittedName>
        <fullName evidence="2 4">Uncharacterized protein</fullName>
    </submittedName>
</protein>
<evidence type="ECO:0000313" key="4">
    <source>
        <dbReference type="WBParaSite" id="HDID_0000678501-mRNA-1"/>
    </source>
</evidence>